<organism evidence="2 3">
    <name type="scientific">Pegethrix bostrychoides GSE-TBD4-15B</name>
    <dbReference type="NCBI Taxonomy" id="2839662"/>
    <lineage>
        <taxon>Bacteria</taxon>
        <taxon>Bacillati</taxon>
        <taxon>Cyanobacteriota</taxon>
        <taxon>Cyanophyceae</taxon>
        <taxon>Oculatellales</taxon>
        <taxon>Oculatellaceae</taxon>
        <taxon>Pegethrix</taxon>
    </lineage>
</organism>
<dbReference type="Proteomes" id="UP000707356">
    <property type="component" value="Unassembled WGS sequence"/>
</dbReference>
<reference evidence="2" key="2">
    <citation type="journal article" date="2022" name="Microbiol. Resour. Announc.">
        <title>Metagenome Sequencing to Explore Phylogenomics of Terrestrial Cyanobacteria.</title>
        <authorList>
            <person name="Ward R.D."/>
            <person name="Stajich J.E."/>
            <person name="Johansen J.R."/>
            <person name="Huntemann M."/>
            <person name="Clum A."/>
            <person name="Foster B."/>
            <person name="Foster B."/>
            <person name="Roux S."/>
            <person name="Palaniappan K."/>
            <person name="Varghese N."/>
            <person name="Mukherjee S."/>
            <person name="Reddy T.B.K."/>
            <person name="Daum C."/>
            <person name="Copeland A."/>
            <person name="Chen I.A."/>
            <person name="Ivanova N.N."/>
            <person name="Kyrpides N.C."/>
            <person name="Shapiro N."/>
            <person name="Eloe-Fadrosh E.A."/>
            <person name="Pietrasiak N."/>
        </authorList>
    </citation>
    <scope>NUCLEOTIDE SEQUENCE</scope>
    <source>
        <strain evidence="2">GSE-TBD4-15B</strain>
    </source>
</reference>
<dbReference type="Pfam" id="PF01042">
    <property type="entry name" value="Ribonuc_L-PSP"/>
    <property type="match status" value="1"/>
</dbReference>
<name>A0A951PG14_9CYAN</name>
<dbReference type="SUPFAM" id="SSF55298">
    <property type="entry name" value="YjgF-like"/>
    <property type="match status" value="1"/>
</dbReference>
<comment type="caution">
    <text evidence="2">The sequence shown here is derived from an EMBL/GenBank/DDBJ whole genome shotgun (WGS) entry which is preliminary data.</text>
</comment>
<reference evidence="2" key="1">
    <citation type="submission" date="2021-05" db="EMBL/GenBank/DDBJ databases">
        <authorList>
            <person name="Pietrasiak N."/>
            <person name="Ward R."/>
            <person name="Stajich J.E."/>
            <person name="Kurbessoian T."/>
        </authorList>
    </citation>
    <scope>NUCLEOTIDE SEQUENCE</scope>
    <source>
        <strain evidence="2">GSE-TBD4-15B</strain>
    </source>
</reference>
<dbReference type="GO" id="GO:0019239">
    <property type="term" value="F:deaminase activity"/>
    <property type="evidence" value="ECO:0007669"/>
    <property type="project" value="TreeGrafter"/>
</dbReference>
<gene>
    <name evidence="2" type="ORF">KME07_25330</name>
</gene>
<dbReference type="InterPro" id="IPR035959">
    <property type="entry name" value="RutC-like_sf"/>
</dbReference>
<dbReference type="Gene3D" id="3.30.1330.40">
    <property type="entry name" value="RutC-like"/>
    <property type="match status" value="1"/>
</dbReference>
<dbReference type="EMBL" id="JAHHHV010000092">
    <property type="protein sequence ID" value="MBW4468762.1"/>
    <property type="molecule type" value="Genomic_DNA"/>
</dbReference>
<proteinExistence type="inferred from homology"/>
<protein>
    <submittedName>
        <fullName evidence="2">RidA family protein</fullName>
    </submittedName>
</protein>
<dbReference type="PANTHER" id="PTHR11803">
    <property type="entry name" value="2-IMINOBUTANOATE/2-IMINOPROPANOATE DEAMINASE RIDA"/>
    <property type="match status" value="1"/>
</dbReference>
<sequence length="132" mass="14096">MRKQLVNPPQLYDGKPHGLSHAVVDTALGIVYISGQVDWDMNFQVSSHTVEGQLKSVLNNLTIVLDAAGSSVENLLNLRIYIRGELGEFLEDIAPILTGFLADSRPALTGIGVASLASPETLVEVEATAALK</sequence>
<dbReference type="CDD" id="cd00448">
    <property type="entry name" value="YjgF_YER057c_UK114_family"/>
    <property type="match status" value="1"/>
</dbReference>
<evidence type="ECO:0000313" key="2">
    <source>
        <dbReference type="EMBL" id="MBW4468762.1"/>
    </source>
</evidence>
<accession>A0A951PG14</accession>
<dbReference type="InterPro" id="IPR006175">
    <property type="entry name" value="YjgF/YER057c/UK114"/>
</dbReference>
<dbReference type="AlphaFoldDB" id="A0A951PG14"/>
<dbReference type="PANTHER" id="PTHR11803:SF58">
    <property type="entry name" value="PROTEIN HMF1-RELATED"/>
    <property type="match status" value="1"/>
</dbReference>
<dbReference type="GO" id="GO:0005829">
    <property type="term" value="C:cytosol"/>
    <property type="evidence" value="ECO:0007669"/>
    <property type="project" value="TreeGrafter"/>
</dbReference>
<comment type="similarity">
    <text evidence="1">Belongs to the RutC family.</text>
</comment>
<evidence type="ECO:0000313" key="3">
    <source>
        <dbReference type="Proteomes" id="UP000707356"/>
    </source>
</evidence>
<evidence type="ECO:0000256" key="1">
    <source>
        <dbReference type="ARBA" id="ARBA00010552"/>
    </source>
</evidence>